<dbReference type="Pfam" id="PF04015">
    <property type="entry name" value="DUF362"/>
    <property type="match status" value="1"/>
</dbReference>
<dbReference type="Proteomes" id="UP000094056">
    <property type="component" value="Unassembled WGS sequence"/>
</dbReference>
<gene>
    <name evidence="2" type="ORF">SCARUB_01811</name>
</gene>
<sequence length="370" mass="42575">MKSDNQIDPGNKTESVVACIKGDNKFKVLKEVIEHSNFFNDIEECFKKSGKDKDKFKIVIKPNFMVFLTKKDPSNYTDPQMVDFLVEKLLENGFSDIYMVESQNVLGKWYENRDVATVASACGYNNKNYKLVDLTLDAVPHKFDGVLGNHFVGKTWKDADYRISFAKNKCHGANKYTLVAKNIFGVTTCENKYYEYHKLKEWDTATVDMIKAFPVHFGFIDAFYSADGAFGFRGDDKPKYTRTILGGKDMLAIDWVGAEKMGLDPMESVLMDKLVKEFGKPGFKLYGTDELYEDWDNIPPLFDKFDDAIEESYCVHSFLTHLIMFEPEPIFKEKNAGFFRYTRKILGLDPAYQNWFTNLIKKAGRLFGLQ</sequence>
<evidence type="ECO:0000259" key="1">
    <source>
        <dbReference type="Pfam" id="PF04015"/>
    </source>
</evidence>
<protein>
    <recommendedName>
        <fullName evidence="1">DUF362 domain-containing protein</fullName>
    </recommendedName>
</protein>
<evidence type="ECO:0000313" key="3">
    <source>
        <dbReference type="Proteomes" id="UP000094056"/>
    </source>
</evidence>
<comment type="caution">
    <text evidence="2">The sequence shown here is derived from an EMBL/GenBank/DDBJ whole genome shotgun (WGS) entry which is preliminary data.</text>
</comment>
<reference evidence="2 3" key="1">
    <citation type="submission" date="2016-07" db="EMBL/GenBank/DDBJ databases">
        <title>Draft genome of Scalindua rubra, obtained from a brine-seawater interface in the Red Sea, sheds light on salt adaptation in anammox bacteria.</title>
        <authorList>
            <person name="Speth D.R."/>
            <person name="Lagkouvardos I."/>
            <person name="Wang Y."/>
            <person name="Qian P.-Y."/>
            <person name="Dutilh B.E."/>
            <person name="Jetten M.S."/>
        </authorList>
    </citation>
    <scope>NUCLEOTIDE SEQUENCE [LARGE SCALE GENOMIC DNA]</scope>
    <source>
        <strain evidence="2">BSI-1</strain>
    </source>
</reference>
<organism evidence="2 3">
    <name type="scientific">Candidatus Scalindua rubra</name>
    <dbReference type="NCBI Taxonomy" id="1872076"/>
    <lineage>
        <taxon>Bacteria</taxon>
        <taxon>Pseudomonadati</taxon>
        <taxon>Planctomycetota</taxon>
        <taxon>Candidatus Brocadiia</taxon>
        <taxon>Candidatus Brocadiales</taxon>
        <taxon>Candidatus Scalinduaceae</taxon>
        <taxon>Candidatus Scalindua</taxon>
    </lineage>
</organism>
<dbReference type="EMBL" id="MAYW01000039">
    <property type="protein sequence ID" value="ODS33049.1"/>
    <property type="molecule type" value="Genomic_DNA"/>
</dbReference>
<evidence type="ECO:0000313" key="2">
    <source>
        <dbReference type="EMBL" id="ODS33049.1"/>
    </source>
</evidence>
<dbReference type="InterPro" id="IPR007160">
    <property type="entry name" value="DUF362"/>
</dbReference>
<accession>A0A1E3XBS2</accession>
<name>A0A1E3XBS2_9BACT</name>
<feature type="domain" description="DUF362" evidence="1">
    <location>
        <begin position="58"/>
        <end position="258"/>
    </location>
</feature>
<dbReference type="AlphaFoldDB" id="A0A1E3XBS2"/>
<proteinExistence type="predicted"/>